<dbReference type="Proteomes" id="UP000324832">
    <property type="component" value="Unassembled WGS sequence"/>
</dbReference>
<dbReference type="AlphaFoldDB" id="A0A5E4Q931"/>
<evidence type="ECO:0000313" key="1">
    <source>
        <dbReference type="EMBL" id="VVC94129.1"/>
    </source>
</evidence>
<protein>
    <submittedName>
        <fullName evidence="1">Uncharacterized protein</fullName>
    </submittedName>
</protein>
<proteinExistence type="predicted"/>
<reference evidence="1 2" key="1">
    <citation type="submission" date="2017-07" db="EMBL/GenBank/DDBJ databases">
        <authorList>
            <person name="Talla V."/>
            <person name="Backstrom N."/>
        </authorList>
    </citation>
    <scope>NUCLEOTIDE SEQUENCE [LARGE SCALE GENOMIC DNA]</scope>
</reference>
<sequence length="76" mass="8164">MRQHYRLTGRTPACVPTSNILLRSKVSAPVAAVPATTQTCTMMISAGFVTGTLLADIRPCKKGFKRVNAKQPTSCI</sequence>
<evidence type="ECO:0000313" key="2">
    <source>
        <dbReference type="Proteomes" id="UP000324832"/>
    </source>
</evidence>
<gene>
    <name evidence="1" type="ORF">LSINAPIS_LOCUS6150</name>
</gene>
<name>A0A5E4Q931_9NEOP</name>
<accession>A0A5E4Q931</accession>
<keyword evidence="2" id="KW-1185">Reference proteome</keyword>
<organism evidence="1 2">
    <name type="scientific">Leptidea sinapis</name>
    <dbReference type="NCBI Taxonomy" id="189913"/>
    <lineage>
        <taxon>Eukaryota</taxon>
        <taxon>Metazoa</taxon>
        <taxon>Ecdysozoa</taxon>
        <taxon>Arthropoda</taxon>
        <taxon>Hexapoda</taxon>
        <taxon>Insecta</taxon>
        <taxon>Pterygota</taxon>
        <taxon>Neoptera</taxon>
        <taxon>Endopterygota</taxon>
        <taxon>Lepidoptera</taxon>
        <taxon>Glossata</taxon>
        <taxon>Ditrysia</taxon>
        <taxon>Papilionoidea</taxon>
        <taxon>Pieridae</taxon>
        <taxon>Dismorphiinae</taxon>
        <taxon>Leptidea</taxon>
    </lineage>
</organism>
<dbReference type="EMBL" id="FZQP02001892">
    <property type="protein sequence ID" value="VVC94129.1"/>
    <property type="molecule type" value="Genomic_DNA"/>
</dbReference>